<dbReference type="InterPro" id="IPR003758">
    <property type="entry name" value="LpxK"/>
</dbReference>
<dbReference type="HAMAP" id="MF_00409">
    <property type="entry name" value="LpxK"/>
    <property type="match status" value="1"/>
</dbReference>
<comment type="pathway">
    <text evidence="2 13">Glycolipid biosynthesis; lipid IV(A) biosynthesis; lipid IV(A) from (3R)-3-hydroxytetradecanoyl-[acyl-carrier-protein] and UDP-N-acetyl-alpha-D-glucosamine: step 6/6.</text>
</comment>
<dbReference type="NCBIfam" id="TIGR00682">
    <property type="entry name" value="lpxK"/>
    <property type="match status" value="1"/>
</dbReference>
<gene>
    <name evidence="13 14" type="primary">lpxK</name>
    <name evidence="14" type="ORF">CA12_07520</name>
</gene>
<comment type="catalytic activity">
    <reaction evidence="13">
        <text>a lipid A disaccharide + ATP = a lipid IVA + ADP + H(+)</text>
        <dbReference type="Rhea" id="RHEA:67840"/>
        <dbReference type="ChEBI" id="CHEBI:15378"/>
        <dbReference type="ChEBI" id="CHEBI:30616"/>
        <dbReference type="ChEBI" id="CHEBI:176343"/>
        <dbReference type="ChEBI" id="CHEBI:176425"/>
        <dbReference type="ChEBI" id="CHEBI:456216"/>
        <dbReference type="EC" id="2.7.1.130"/>
    </reaction>
</comment>
<evidence type="ECO:0000256" key="3">
    <source>
        <dbReference type="ARBA" id="ARBA00012071"/>
    </source>
</evidence>
<protein>
    <recommendedName>
        <fullName evidence="4 13">Tetraacyldisaccharide 4'-kinase</fullName>
        <ecNumber evidence="3 13">2.7.1.130</ecNumber>
    </recommendedName>
    <alternativeName>
        <fullName evidence="12 13">Lipid A 4'-kinase</fullName>
    </alternativeName>
</protein>
<dbReference type="GO" id="GO:0009244">
    <property type="term" value="P:lipopolysaccharide core region biosynthetic process"/>
    <property type="evidence" value="ECO:0007669"/>
    <property type="project" value="TreeGrafter"/>
</dbReference>
<keyword evidence="6 13" id="KW-0441">Lipid A biosynthesis</keyword>
<evidence type="ECO:0000256" key="5">
    <source>
        <dbReference type="ARBA" id="ARBA00022516"/>
    </source>
</evidence>
<keyword evidence="7 13" id="KW-0808">Transferase</keyword>
<keyword evidence="10 13" id="KW-0067">ATP-binding</keyword>
<keyword evidence="15" id="KW-1185">Reference proteome</keyword>
<keyword evidence="9 13" id="KW-0418">Kinase</keyword>
<evidence type="ECO:0000256" key="4">
    <source>
        <dbReference type="ARBA" id="ARBA00016436"/>
    </source>
</evidence>
<evidence type="ECO:0000256" key="8">
    <source>
        <dbReference type="ARBA" id="ARBA00022741"/>
    </source>
</evidence>
<evidence type="ECO:0000256" key="11">
    <source>
        <dbReference type="ARBA" id="ARBA00023098"/>
    </source>
</evidence>
<evidence type="ECO:0000256" key="7">
    <source>
        <dbReference type="ARBA" id="ARBA00022679"/>
    </source>
</evidence>
<dbReference type="GO" id="GO:0009245">
    <property type="term" value="P:lipid A biosynthetic process"/>
    <property type="evidence" value="ECO:0007669"/>
    <property type="project" value="UniProtKB-UniRule"/>
</dbReference>
<evidence type="ECO:0000256" key="2">
    <source>
        <dbReference type="ARBA" id="ARBA00004870"/>
    </source>
</evidence>
<evidence type="ECO:0000313" key="15">
    <source>
        <dbReference type="Proteomes" id="UP000318741"/>
    </source>
</evidence>
<dbReference type="CDD" id="cd01983">
    <property type="entry name" value="SIMIBI"/>
    <property type="match status" value="1"/>
</dbReference>
<evidence type="ECO:0000256" key="9">
    <source>
        <dbReference type="ARBA" id="ARBA00022777"/>
    </source>
</evidence>
<dbReference type="EMBL" id="CP036265">
    <property type="protein sequence ID" value="QDT14675.1"/>
    <property type="molecule type" value="Genomic_DNA"/>
</dbReference>
<reference evidence="14 15" key="1">
    <citation type="submission" date="2019-02" db="EMBL/GenBank/DDBJ databases">
        <title>Deep-cultivation of Planctomycetes and their phenomic and genomic characterization uncovers novel biology.</title>
        <authorList>
            <person name="Wiegand S."/>
            <person name="Jogler M."/>
            <person name="Boedeker C."/>
            <person name="Pinto D."/>
            <person name="Vollmers J."/>
            <person name="Rivas-Marin E."/>
            <person name="Kohn T."/>
            <person name="Peeters S.H."/>
            <person name="Heuer A."/>
            <person name="Rast P."/>
            <person name="Oberbeckmann S."/>
            <person name="Bunk B."/>
            <person name="Jeske O."/>
            <person name="Meyerdierks A."/>
            <person name="Storesund J.E."/>
            <person name="Kallscheuer N."/>
            <person name="Luecker S."/>
            <person name="Lage O.M."/>
            <person name="Pohl T."/>
            <person name="Merkel B.J."/>
            <person name="Hornburger P."/>
            <person name="Mueller R.-W."/>
            <person name="Bruemmer F."/>
            <person name="Labrenz M."/>
            <person name="Spormann A.M."/>
            <person name="Op den Camp H."/>
            <person name="Overmann J."/>
            <person name="Amann R."/>
            <person name="Jetten M.S.M."/>
            <person name="Mascher T."/>
            <person name="Medema M.H."/>
            <person name="Devos D.P."/>
            <person name="Kaster A.-K."/>
            <person name="Ovreas L."/>
            <person name="Rohde M."/>
            <person name="Galperin M.Y."/>
            <person name="Jogler C."/>
        </authorList>
    </citation>
    <scope>NUCLEOTIDE SEQUENCE [LARGE SCALE GENOMIC DNA]</scope>
    <source>
        <strain evidence="14 15">CA12</strain>
    </source>
</reference>
<dbReference type="GO" id="GO:0009029">
    <property type="term" value="F:lipid-A 4'-kinase activity"/>
    <property type="evidence" value="ECO:0007669"/>
    <property type="project" value="UniProtKB-UniRule"/>
</dbReference>
<sequence length="392" mass="40441">MRFPGRSPRAYNVPVTEAAYLDLIAGRTRGPWAAALRLGLLSASLPYGLAVRTRNRAFDLGLKPVHRAGAPVISVGNLTCGGTGKTPIVADLCLRLQAGGRRPAALSRGYRSLEGEGANDEKLLLDALMPGVPQVQNPDRVAGAKLALQEHGADCLVLDDGFQHRRLGRDLDVALIDATAPFGPGSLRRPGCRGRVLPAGLLRESAAGLRRADLILLTRCDAITADERAAVESALTERAPGTPVVPVAFAPTALIDVAGAARSLDGARGARVGAFCGIGNPAGFRATLEGLGVDVATFEPRPDHHAHTPADVAAIAQRAADAGATALLCTEKDLVKLRTKTFAAASSTNPEPPLPIFAVRIAATYPQGDAALTAALTKAAGSPVGGTNEGAM</sequence>
<accession>A0A517P5N8</accession>
<dbReference type="Pfam" id="PF02606">
    <property type="entry name" value="LpxK"/>
    <property type="match status" value="1"/>
</dbReference>
<feature type="binding site" evidence="13">
    <location>
        <begin position="79"/>
        <end position="86"/>
    </location>
    <ligand>
        <name>ATP</name>
        <dbReference type="ChEBI" id="CHEBI:30616"/>
    </ligand>
</feature>
<dbReference type="PANTHER" id="PTHR42724:SF1">
    <property type="entry name" value="TETRAACYLDISACCHARIDE 4'-KINASE, MITOCHONDRIAL-RELATED"/>
    <property type="match status" value="1"/>
</dbReference>
<organism evidence="14 15">
    <name type="scientific">Alienimonas californiensis</name>
    <dbReference type="NCBI Taxonomy" id="2527989"/>
    <lineage>
        <taxon>Bacteria</taxon>
        <taxon>Pseudomonadati</taxon>
        <taxon>Planctomycetota</taxon>
        <taxon>Planctomycetia</taxon>
        <taxon>Planctomycetales</taxon>
        <taxon>Planctomycetaceae</taxon>
        <taxon>Alienimonas</taxon>
    </lineage>
</organism>
<comment type="function">
    <text evidence="1 13">Transfers the gamma-phosphate of ATP to the 4'-position of a tetraacyldisaccharide 1-phosphate intermediate (termed DS-1-P) to form tetraacyldisaccharide 1,4'-bis-phosphate (lipid IVA).</text>
</comment>
<dbReference type="GO" id="GO:0005524">
    <property type="term" value="F:ATP binding"/>
    <property type="evidence" value="ECO:0007669"/>
    <property type="project" value="UniProtKB-UniRule"/>
</dbReference>
<keyword evidence="5 13" id="KW-0444">Lipid biosynthesis</keyword>
<dbReference type="Proteomes" id="UP000318741">
    <property type="component" value="Chromosome"/>
</dbReference>
<name>A0A517P5N8_9PLAN</name>
<evidence type="ECO:0000256" key="13">
    <source>
        <dbReference type="HAMAP-Rule" id="MF_00409"/>
    </source>
</evidence>
<dbReference type="EC" id="2.7.1.130" evidence="3 13"/>
<evidence type="ECO:0000256" key="1">
    <source>
        <dbReference type="ARBA" id="ARBA00002274"/>
    </source>
</evidence>
<dbReference type="PANTHER" id="PTHR42724">
    <property type="entry name" value="TETRAACYLDISACCHARIDE 4'-KINASE"/>
    <property type="match status" value="1"/>
</dbReference>
<evidence type="ECO:0000256" key="6">
    <source>
        <dbReference type="ARBA" id="ARBA00022556"/>
    </source>
</evidence>
<evidence type="ECO:0000256" key="10">
    <source>
        <dbReference type="ARBA" id="ARBA00022840"/>
    </source>
</evidence>
<dbReference type="KEGG" id="acaf:CA12_07520"/>
<dbReference type="UniPathway" id="UPA00359">
    <property type="reaction ID" value="UER00482"/>
</dbReference>
<keyword evidence="11 13" id="KW-0443">Lipid metabolism</keyword>
<keyword evidence="8 13" id="KW-0547">Nucleotide-binding</keyword>
<proteinExistence type="inferred from homology"/>
<evidence type="ECO:0000256" key="12">
    <source>
        <dbReference type="ARBA" id="ARBA00029757"/>
    </source>
</evidence>
<comment type="similarity">
    <text evidence="13">Belongs to the LpxK family.</text>
</comment>
<dbReference type="GO" id="GO:0005886">
    <property type="term" value="C:plasma membrane"/>
    <property type="evidence" value="ECO:0007669"/>
    <property type="project" value="TreeGrafter"/>
</dbReference>
<dbReference type="AlphaFoldDB" id="A0A517P5N8"/>
<evidence type="ECO:0000313" key="14">
    <source>
        <dbReference type="EMBL" id="QDT14675.1"/>
    </source>
</evidence>